<gene>
    <name evidence="9" type="primary">eif2b</name>
    <name evidence="11" type="ORF">CGL51_07045</name>
    <name evidence="12" type="ORF">CGL52_05605</name>
</gene>
<comment type="similarity">
    <text evidence="2 9">Belongs to the eIF-2-beta/eIF-5 family.</text>
</comment>
<evidence type="ECO:0000259" key="10">
    <source>
        <dbReference type="SMART" id="SM00653"/>
    </source>
</evidence>
<dbReference type="SUPFAM" id="SSF75689">
    <property type="entry name" value="Zinc-binding domain of translation initiation factor 2 beta"/>
    <property type="match status" value="1"/>
</dbReference>
<dbReference type="Pfam" id="PF01873">
    <property type="entry name" value="eIF-5_eIF-2B"/>
    <property type="match status" value="1"/>
</dbReference>
<keyword evidence="5 9" id="KW-0396">Initiation factor</keyword>
<evidence type="ECO:0000256" key="1">
    <source>
        <dbReference type="ARBA" id="ARBA00003323"/>
    </source>
</evidence>
<proteinExistence type="inferred from homology"/>
<dbReference type="GO" id="GO:0003743">
    <property type="term" value="F:translation initiation factor activity"/>
    <property type="evidence" value="ECO:0007669"/>
    <property type="project" value="UniProtKB-UniRule"/>
</dbReference>
<dbReference type="Proteomes" id="UP000257123">
    <property type="component" value="Unassembled WGS sequence"/>
</dbReference>
<dbReference type="Proteomes" id="UP000256877">
    <property type="component" value="Unassembled WGS sequence"/>
</dbReference>
<dbReference type="SUPFAM" id="SSF100966">
    <property type="entry name" value="Translation initiation factor 2 beta, aIF2beta, N-terminal domain"/>
    <property type="match status" value="1"/>
</dbReference>
<dbReference type="InterPro" id="IPR016190">
    <property type="entry name" value="Transl_init_fac_IF2/IF5_Zn-bd"/>
</dbReference>
<evidence type="ECO:0000256" key="8">
    <source>
        <dbReference type="ARBA" id="ARBA00032408"/>
    </source>
</evidence>
<dbReference type="OrthoDB" id="38099at2157"/>
<dbReference type="Gene3D" id="3.30.30.170">
    <property type="match status" value="1"/>
</dbReference>
<dbReference type="EMBL" id="NMUF01000011">
    <property type="protein sequence ID" value="RFA99073.1"/>
    <property type="molecule type" value="Genomic_DNA"/>
</dbReference>
<dbReference type="InterPro" id="IPR045196">
    <property type="entry name" value="IF2/IF5"/>
</dbReference>
<evidence type="ECO:0000313" key="13">
    <source>
        <dbReference type="Proteomes" id="UP000256877"/>
    </source>
</evidence>
<dbReference type="RefSeq" id="WP_116421212.1">
    <property type="nucleotide sequence ID" value="NZ_NMUE01000019.1"/>
</dbReference>
<sequence>MDSEYAALLERAYKLVAPKAQRRAEIPKIEVENMPRKTIIPNFGQIAKRLNRDVYFMAKFFQKELAVPGILEGDVFTLHGEKSPKVVEAVYDRFIRYYVVCPVCNSIDTELRKEGRIFIMRCLACGASTPVRPL</sequence>
<evidence type="ECO:0000256" key="4">
    <source>
        <dbReference type="ARBA" id="ARBA00022314"/>
    </source>
</evidence>
<evidence type="ECO:0000313" key="11">
    <source>
        <dbReference type="EMBL" id="RFA95747.1"/>
    </source>
</evidence>
<dbReference type="EMBL" id="NMUE01000019">
    <property type="protein sequence ID" value="RFA95747.1"/>
    <property type="molecule type" value="Genomic_DNA"/>
</dbReference>
<feature type="domain" description="Translation initiation factor IF2/IF5" evidence="10">
    <location>
        <begin position="21"/>
        <end position="128"/>
    </location>
</feature>
<keyword evidence="6 9" id="KW-0648">Protein biosynthesis</keyword>
<evidence type="ECO:0000256" key="5">
    <source>
        <dbReference type="ARBA" id="ARBA00022540"/>
    </source>
</evidence>
<evidence type="ECO:0000256" key="7">
    <source>
        <dbReference type="ARBA" id="ARBA00031466"/>
    </source>
</evidence>
<reference evidence="13 14" key="1">
    <citation type="submission" date="2017-07" db="EMBL/GenBank/DDBJ databases">
        <title>Draft genome sequence of aerobic hyperthermophilic archaea, Pyrobaculum aerophilum YKB31 and YKB32.</title>
        <authorList>
            <person name="Mochizuki T."/>
            <person name="Berliner A.J."/>
            <person name="Yoshida-Takashima Y."/>
            <person name="Takaki Y."/>
            <person name="Nunoura T."/>
            <person name="Takai K."/>
        </authorList>
    </citation>
    <scope>NUCLEOTIDE SEQUENCE [LARGE SCALE GENOMIC DNA]</scope>
    <source>
        <strain evidence="11 14">YKB31</strain>
        <strain evidence="12 13">YKB32</strain>
    </source>
</reference>
<dbReference type="PANTHER" id="PTHR23001">
    <property type="entry name" value="EUKARYOTIC TRANSLATION INITIATION FACTOR"/>
    <property type="match status" value="1"/>
</dbReference>
<organism evidence="11 14">
    <name type="scientific">Pyrobaculum aerophilum</name>
    <dbReference type="NCBI Taxonomy" id="13773"/>
    <lineage>
        <taxon>Archaea</taxon>
        <taxon>Thermoproteota</taxon>
        <taxon>Thermoprotei</taxon>
        <taxon>Thermoproteales</taxon>
        <taxon>Thermoproteaceae</taxon>
        <taxon>Pyrobaculum</taxon>
    </lineage>
</organism>
<comment type="function">
    <text evidence="1 9">eIF-2 functions in the early steps of protein synthesis by forming a ternary complex with GTP and initiator tRNA.</text>
</comment>
<dbReference type="AlphaFoldDB" id="A0A371QYI7"/>
<comment type="subunit">
    <text evidence="3 9">Heterotrimer composed of an alpha, a beta and a gamma chain.</text>
</comment>
<dbReference type="PANTHER" id="PTHR23001:SF3">
    <property type="entry name" value="EUKARYOTIC TRANSLATION INITIATION FACTOR 2 SUBUNIT 2"/>
    <property type="match status" value="1"/>
</dbReference>
<accession>A0A371QYI7</accession>
<dbReference type="HAMAP" id="MF_00232">
    <property type="entry name" value="eIF_2_beta"/>
    <property type="match status" value="1"/>
</dbReference>
<dbReference type="SMART" id="SM00653">
    <property type="entry name" value="eIF2B_5"/>
    <property type="match status" value="1"/>
</dbReference>
<name>A0A371QYI7_9CREN</name>
<dbReference type="NCBIfam" id="NF003067">
    <property type="entry name" value="PRK03988.1"/>
    <property type="match status" value="1"/>
</dbReference>
<evidence type="ECO:0000313" key="14">
    <source>
        <dbReference type="Proteomes" id="UP000257123"/>
    </source>
</evidence>
<evidence type="ECO:0000256" key="9">
    <source>
        <dbReference type="HAMAP-Rule" id="MF_00232"/>
    </source>
</evidence>
<dbReference type="InterPro" id="IPR002735">
    <property type="entry name" value="Transl_init_fac_IF2/IF5_dom"/>
</dbReference>
<evidence type="ECO:0000256" key="6">
    <source>
        <dbReference type="ARBA" id="ARBA00022917"/>
    </source>
</evidence>
<protein>
    <recommendedName>
        <fullName evidence="4 9">Translation initiation factor 2 subunit beta</fullName>
    </recommendedName>
    <alternativeName>
        <fullName evidence="7 9">aIF2-beta</fullName>
    </alternativeName>
    <alternativeName>
        <fullName evidence="8 9">eIF-2-beta</fullName>
    </alternativeName>
</protein>
<evidence type="ECO:0000313" key="12">
    <source>
        <dbReference type="EMBL" id="RFA99073.1"/>
    </source>
</evidence>
<evidence type="ECO:0000256" key="2">
    <source>
        <dbReference type="ARBA" id="ARBA00010397"/>
    </source>
</evidence>
<comment type="caution">
    <text evidence="11">The sequence shown here is derived from an EMBL/GenBank/DDBJ whole genome shotgun (WGS) entry which is preliminary data.</text>
</comment>
<dbReference type="InterPro" id="IPR004458">
    <property type="entry name" value="TIF2_bsu_arc"/>
</dbReference>
<evidence type="ECO:0000256" key="3">
    <source>
        <dbReference type="ARBA" id="ARBA00011243"/>
    </source>
</evidence>
<dbReference type="InterPro" id="IPR016189">
    <property type="entry name" value="Transl_init_fac_IF2/IF5_N"/>
</dbReference>